<dbReference type="InterPro" id="IPR004268">
    <property type="entry name" value="MurJ"/>
</dbReference>
<evidence type="ECO:0000256" key="3">
    <source>
        <dbReference type="ARBA" id="ARBA00022692"/>
    </source>
</evidence>
<comment type="caution">
    <text evidence="10">Lacks conserved residue(s) required for the propagation of feature annotation.</text>
</comment>
<dbReference type="PANTHER" id="PTHR47019">
    <property type="entry name" value="LIPID II FLIPPASE MURJ"/>
    <property type="match status" value="1"/>
</dbReference>
<comment type="subcellular location">
    <subcellularLocation>
        <location evidence="10">Cell inner membrane</location>
        <topology evidence="10">Multi-pass membrane protein</topology>
    </subcellularLocation>
    <subcellularLocation>
        <location evidence="1">Cell membrane</location>
        <topology evidence="1">Multi-pass membrane protein</topology>
    </subcellularLocation>
</comment>
<dbReference type="GO" id="GO:0009252">
    <property type="term" value="P:peptidoglycan biosynthetic process"/>
    <property type="evidence" value="ECO:0007669"/>
    <property type="project" value="UniProtKB-UniRule"/>
</dbReference>
<dbReference type="HAMAP" id="MF_02078">
    <property type="entry name" value="MurJ_MviN"/>
    <property type="match status" value="1"/>
</dbReference>
<dbReference type="EMBL" id="FCOF02000002">
    <property type="protein sequence ID" value="SAK43658.1"/>
    <property type="molecule type" value="Genomic_DNA"/>
</dbReference>
<evidence type="ECO:0000313" key="13">
    <source>
        <dbReference type="EMBL" id="SAK43658.1"/>
    </source>
</evidence>
<evidence type="ECO:0000256" key="2">
    <source>
        <dbReference type="ARBA" id="ARBA00022475"/>
    </source>
</evidence>
<evidence type="ECO:0000256" key="10">
    <source>
        <dbReference type="HAMAP-Rule" id="MF_02078"/>
    </source>
</evidence>
<feature type="transmembrane region" description="Helical" evidence="10">
    <location>
        <begin position="445"/>
        <end position="466"/>
    </location>
</feature>
<organism evidence="13 14">
    <name type="scientific">Caballeronia catudaia</name>
    <dbReference type="NCBI Taxonomy" id="1777136"/>
    <lineage>
        <taxon>Bacteria</taxon>
        <taxon>Pseudomonadati</taxon>
        <taxon>Pseudomonadota</taxon>
        <taxon>Betaproteobacteria</taxon>
        <taxon>Burkholderiales</taxon>
        <taxon>Burkholderiaceae</taxon>
        <taxon>Caballeronia</taxon>
    </lineage>
</organism>
<evidence type="ECO:0000256" key="5">
    <source>
        <dbReference type="ARBA" id="ARBA00022984"/>
    </source>
</evidence>
<dbReference type="PRINTS" id="PR01806">
    <property type="entry name" value="VIRFACTRMVIN"/>
</dbReference>
<sequence>MQSANRAALPASERSQSAQSGRRVAGAPYNKRPMNLFRALLTVSGFTLLSRVTGLIRETLIARAFGASLYTDAFYVAFRIPNLLRRLSAEGAFAQAFVPILAEFKNSKGHDPTKALVDAMSTVLTWGLVVLSIIGMAGASWVVFAVASGLAHEGTAYGLAVDMTRIMFPYIVFISMTTLASGVLNTYKQFSLPAFAPVLLNVSFIFAAVFVAPYLKMPVYALAYAVIVGGILQLLVQVPGLKKIDMVPRIGLSFPRALAHPGVKRVLLKMVPATFAVSVGQLSLIINTNIASNIGQGAVSWINYADRLMEFPTALLGAALGTILLPSLSKAHVDADNVEYSALLDWGLRITFLLAAPSAIALFFFAEPLTATLFHYGRFDNHSVVMVGRALSAYGIGLVGLILIKILAPGFYAKQDIKTPVKIAVFVLVMTQVSNYVFVPIFSHAGLTLSIGLGALANAGLLFLGLRHRKIYRPSPGWLRFFAQLIGACLILAGTMHWVAINFDWIGMRATPFLRVALLGASLVVFAALYFGILSAMGFKYAYFKRRTL</sequence>
<feature type="transmembrane region" description="Helical" evidence="10">
    <location>
        <begin position="221"/>
        <end position="241"/>
    </location>
</feature>
<keyword evidence="4 10" id="KW-0133">Cell shape</keyword>
<keyword evidence="3 10" id="KW-0812">Transmembrane</keyword>
<evidence type="ECO:0000256" key="8">
    <source>
        <dbReference type="ARBA" id="ARBA00060041"/>
    </source>
</evidence>
<keyword evidence="10 11" id="KW-0813">Transport</keyword>
<evidence type="ECO:0000256" key="11">
    <source>
        <dbReference type="PIRNR" id="PIRNR002869"/>
    </source>
</evidence>
<keyword evidence="7 10" id="KW-0472">Membrane</keyword>
<comment type="pathway">
    <text evidence="10">Cell wall biogenesis; peptidoglycan biosynthesis.</text>
</comment>
<comment type="caution">
    <text evidence="13">The sequence shown here is derived from an EMBL/GenBank/DDBJ whole genome shotgun (WGS) entry which is preliminary data.</text>
</comment>
<comment type="function">
    <text evidence="8 10 11">Involved in peptidoglycan biosynthesis. Transports lipid-linked peptidoglycan precursors from the inner to the outer leaflet of the cytoplasmic membrane.</text>
</comment>
<dbReference type="CDD" id="cd13123">
    <property type="entry name" value="MATE_MurJ_like"/>
    <property type="match status" value="1"/>
</dbReference>
<reference evidence="13" key="1">
    <citation type="submission" date="2016-01" db="EMBL/GenBank/DDBJ databases">
        <authorList>
            <person name="Peeters C."/>
        </authorList>
    </citation>
    <scope>NUCLEOTIDE SEQUENCE [LARGE SCALE GENOMIC DNA]</scope>
    <source>
        <strain evidence="13">LMG 29318</strain>
    </source>
</reference>
<dbReference type="GO" id="GO:0071555">
    <property type="term" value="P:cell wall organization"/>
    <property type="evidence" value="ECO:0007669"/>
    <property type="project" value="UniProtKB-UniRule"/>
</dbReference>
<proteinExistence type="inferred from homology"/>
<dbReference type="UniPathway" id="UPA00219"/>
<keyword evidence="10" id="KW-0997">Cell inner membrane</keyword>
<dbReference type="PANTHER" id="PTHR47019:SF1">
    <property type="entry name" value="LIPID II FLIPPASE MURJ"/>
    <property type="match status" value="1"/>
</dbReference>
<feature type="transmembrane region" description="Helical" evidence="10">
    <location>
        <begin position="386"/>
        <end position="408"/>
    </location>
</feature>
<dbReference type="NCBIfam" id="TIGR01695">
    <property type="entry name" value="murJ_mviN"/>
    <property type="match status" value="1"/>
</dbReference>
<dbReference type="GO" id="GO:0005886">
    <property type="term" value="C:plasma membrane"/>
    <property type="evidence" value="ECO:0007669"/>
    <property type="project" value="UniProtKB-SubCell"/>
</dbReference>
<feature type="transmembrane region" description="Helical" evidence="10">
    <location>
        <begin position="420"/>
        <end position="439"/>
    </location>
</feature>
<feature type="transmembrane region" description="Helical" evidence="10">
    <location>
        <begin position="513"/>
        <end position="539"/>
    </location>
</feature>
<keyword evidence="14" id="KW-1185">Reference proteome</keyword>
<evidence type="ECO:0000256" key="7">
    <source>
        <dbReference type="ARBA" id="ARBA00023136"/>
    </source>
</evidence>
<evidence type="ECO:0000256" key="9">
    <source>
        <dbReference type="ARBA" id="ARBA00061532"/>
    </source>
</evidence>
<dbReference type="PIRSF" id="PIRSF002869">
    <property type="entry name" value="MviN"/>
    <property type="match status" value="1"/>
</dbReference>
<keyword evidence="5 10" id="KW-0573">Peptidoglycan synthesis</keyword>
<feature type="transmembrane region" description="Helical" evidence="10">
    <location>
        <begin position="194"/>
        <end position="215"/>
    </location>
</feature>
<feature type="transmembrane region" description="Helical" evidence="10">
    <location>
        <begin position="478"/>
        <end position="501"/>
    </location>
</feature>
<dbReference type="GO" id="GO:0008360">
    <property type="term" value="P:regulation of cell shape"/>
    <property type="evidence" value="ECO:0007669"/>
    <property type="project" value="UniProtKB-UniRule"/>
</dbReference>
<keyword evidence="6 10" id="KW-1133">Transmembrane helix</keyword>
<gene>
    <name evidence="10" type="primary">murJ</name>
    <name evidence="13" type="ORF">AWB75_00595</name>
</gene>
<accession>A0A157ZDU4</accession>
<dbReference type="Pfam" id="PF03023">
    <property type="entry name" value="MurJ"/>
    <property type="match status" value="1"/>
</dbReference>
<dbReference type="GO" id="GO:0034204">
    <property type="term" value="P:lipid translocation"/>
    <property type="evidence" value="ECO:0007669"/>
    <property type="project" value="TreeGrafter"/>
</dbReference>
<feature type="transmembrane region" description="Helical" evidence="10">
    <location>
        <begin position="123"/>
        <end position="147"/>
    </location>
</feature>
<dbReference type="AlphaFoldDB" id="A0A157ZDU4"/>
<feature type="transmembrane region" description="Helical" evidence="10">
    <location>
        <begin position="346"/>
        <end position="366"/>
    </location>
</feature>
<keyword evidence="10 11" id="KW-0961">Cell wall biogenesis/degradation</keyword>
<evidence type="ECO:0000256" key="4">
    <source>
        <dbReference type="ARBA" id="ARBA00022960"/>
    </source>
</evidence>
<protein>
    <recommendedName>
        <fullName evidence="10">Probable lipid II flippase MurJ</fullName>
    </recommendedName>
</protein>
<dbReference type="GO" id="GO:0015648">
    <property type="term" value="F:lipid-linked peptidoglycan transporter activity"/>
    <property type="evidence" value="ECO:0007669"/>
    <property type="project" value="UniProtKB-UniRule"/>
</dbReference>
<feature type="transmembrane region" description="Helical" evidence="10">
    <location>
        <begin position="167"/>
        <end position="187"/>
    </location>
</feature>
<evidence type="ECO:0000256" key="1">
    <source>
        <dbReference type="ARBA" id="ARBA00004651"/>
    </source>
</evidence>
<dbReference type="Proteomes" id="UP000054870">
    <property type="component" value="Unassembled WGS sequence"/>
</dbReference>
<feature type="region of interest" description="Disordered" evidence="12">
    <location>
        <begin position="1"/>
        <end position="27"/>
    </location>
</feature>
<evidence type="ECO:0000313" key="14">
    <source>
        <dbReference type="Proteomes" id="UP000054870"/>
    </source>
</evidence>
<name>A0A157ZDU4_9BURK</name>
<evidence type="ECO:0000256" key="12">
    <source>
        <dbReference type="SAM" id="MobiDB-lite"/>
    </source>
</evidence>
<evidence type="ECO:0000256" key="6">
    <source>
        <dbReference type="ARBA" id="ARBA00022989"/>
    </source>
</evidence>
<keyword evidence="2 10" id="KW-1003">Cell membrane</keyword>
<comment type="similarity">
    <text evidence="9 10 11">Belongs to the MurJ/MviN family.</text>
</comment>
<dbReference type="InterPro" id="IPR051050">
    <property type="entry name" value="Lipid_II_flippase_MurJ/MviN"/>
</dbReference>